<keyword evidence="15 18" id="KW-0676">Redox-active center</keyword>
<feature type="disulfide bond" description="Redox-active" evidence="18">
    <location>
        <begin position="531"/>
        <end position="534"/>
    </location>
</feature>
<dbReference type="Proteomes" id="UP001169862">
    <property type="component" value="Unassembled WGS sequence"/>
</dbReference>
<evidence type="ECO:0000256" key="14">
    <source>
        <dbReference type="ARBA" id="ARBA00023157"/>
    </source>
</evidence>
<evidence type="ECO:0000256" key="8">
    <source>
        <dbReference type="ARBA" id="ARBA00022748"/>
    </source>
</evidence>
<comment type="catalytic activity">
    <reaction evidence="17 18">
        <text>[protein]-dithiol + NADP(+) = [protein]-disulfide + NADPH + H(+)</text>
        <dbReference type="Rhea" id="RHEA:18753"/>
        <dbReference type="Rhea" id="RHEA-COMP:10593"/>
        <dbReference type="Rhea" id="RHEA-COMP:10594"/>
        <dbReference type="ChEBI" id="CHEBI:15378"/>
        <dbReference type="ChEBI" id="CHEBI:29950"/>
        <dbReference type="ChEBI" id="CHEBI:50058"/>
        <dbReference type="ChEBI" id="CHEBI:57783"/>
        <dbReference type="ChEBI" id="CHEBI:58349"/>
        <dbReference type="EC" id="1.8.1.8"/>
    </reaction>
</comment>
<evidence type="ECO:0000256" key="6">
    <source>
        <dbReference type="ARBA" id="ARBA00022692"/>
    </source>
</evidence>
<gene>
    <name evidence="18 20" type="primary">dsbD</name>
    <name evidence="20" type="ORF">Q4490_10835</name>
</gene>
<evidence type="ECO:0000256" key="10">
    <source>
        <dbReference type="ARBA" id="ARBA00022989"/>
    </source>
</evidence>
<dbReference type="InterPro" id="IPR036929">
    <property type="entry name" value="DsbDN_sf"/>
</dbReference>
<feature type="disulfide bond" description="Redox-active" evidence="18">
    <location>
        <begin position="138"/>
        <end position="144"/>
    </location>
</feature>
<dbReference type="PROSITE" id="PS51257">
    <property type="entry name" value="PROKAR_LIPOPROTEIN"/>
    <property type="match status" value="1"/>
</dbReference>
<evidence type="ECO:0000256" key="9">
    <source>
        <dbReference type="ARBA" id="ARBA00022982"/>
    </source>
</evidence>
<dbReference type="NCBIfam" id="NF001419">
    <property type="entry name" value="PRK00293.1"/>
    <property type="match status" value="1"/>
</dbReference>
<keyword evidence="11 18" id="KW-0560">Oxidoreductase</keyword>
<dbReference type="EMBL" id="JAUOPG010000006">
    <property type="protein sequence ID" value="MDO6454058.1"/>
    <property type="molecule type" value="Genomic_DNA"/>
</dbReference>
<keyword evidence="10 18" id="KW-1133">Transmembrane helix</keyword>
<comment type="catalytic activity">
    <reaction evidence="16 18">
        <text>[protein]-dithiol + NAD(+) = [protein]-disulfide + NADH + H(+)</text>
        <dbReference type="Rhea" id="RHEA:18749"/>
        <dbReference type="Rhea" id="RHEA-COMP:10593"/>
        <dbReference type="Rhea" id="RHEA-COMP:10594"/>
        <dbReference type="ChEBI" id="CHEBI:15378"/>
        <dbReference type="ChEBI" id="CHEBI:29950"/>
        <dbReference type="ChEBI" id="CHEBI:50058"/>
        <dbReference type="ChEBI" id="CHEBI:57540"/>
        <dbReference type="ChEBI" id="CHEBI:57945"/>
        <dbReference type="EC" id="1.8.1.8"/>
    </reaction>
</comment>
<dbReference type="GO" id="GO:0005886">
    <property type="term" value="C:plasma membrane"/>
    <property type="evidence" value="ECO:0007669"/>
    <property type="project" value="UniProtKB-SubCell"/>
</dbReference>
<keyword evidence="3 18" id="KW-0813">Transport</keyword>
<feature type="transmembrane region" description="Helical" evidence="18">
    <location>
        <begin position="278"/>
        <end position="300"/>
    </location>
</feature>
<organism evidence="20 21">
    <name type="scientific">Neptunomonas phycophila</name>
    <dbReference type="NCBI Taxonomy" id="1572645"/>
    <lineage>
        <taxon>Bacteria</taxon>
        <taxon>Pseudomonadati</taxon>
        <taxon>Pseudomonadota</taxon>
        <taxon>Gammaproteobacteria</taxon>
        <taxon>Oceanospirillales</taxon>
        <taxon>Oceanospirillaceae</taxon>
        <taxon>Neptunomonas</taxon>
    </lineage>
</organism>
<comment type="function">
    <text evidence="18">Required to facilitate the formation of correct disulfide bonds in some periplasmic proteins and for the assembly of the periplasmic c-type cytochromes. Acts by transferring electrons from cytoplasmic thioredoxin to the periplasm. This transfer involves a cascade of disulfide bond formation and reduction steps.</text>
</comment>
<keyword evidence="4 18" id="KW-1003">Cell membrane</keyword>
<evidence type="ECO:0000256" key="17">
    <source>
        <dbReference type="ARBA" id="ARBA00047804"/>
    </source>
</evidence>
<protein>
    <recommendedName>
        <fullName evidence="18">Thiol:disulfide interchange protein DsbD</fullName>
        <ecNumber evidence="18">1.8.1.8</ecNumber>
    </recommendedName>
    <alternativeName>
        <fullName evidence="18">Protein-disulfide reductase</fullName>
        <shortName evidence="18">Disulfide reductase</shortName>
    </alternativeName>
</protein>
<evidence type="ECO:0000256" key="18">
    <source>
        <dbReference type="HAMAP-Rule" id="MF_00399"/>
    </source>
</evidence>
<sequence length="614" mass="65903">MLKRVRELCGILVVVCSCVVSMESYAGFFDQKSSSSDSGPLPVEQAFIFQPSIEADGRVLLHWQIADGYYLYRDRITLDLPQNVDLVERINAPSESKDDPLFGQVEVYHNDANVTVQLGALSAEVLPNSEVMVSYQGCWEGGICYPPVKTPLAVGDIPPATTVSSISPPENEVLSENEPAPFVSEQDRFAALLSGSGLTLTLGLFFVAGLALSLTPCVFPMIPIISSIIAGHGHRITTARAFWLSLVYVLAVAITYTVAGVLAGLFGANIQATFQNTWVISLFTLVFVALALAMFGFYQLQLPAALQTKLSGVSHQQKGGSTLSVALMGFLSALIVGPCMAAPLAGALIYIGQTGDPLVGGLALFSLSLGMGVPLILVGLSAGKLLPKAGDWMDAIKSGFGVVLLLMAVWMLDRIVDIKITMLLTAIILIISAVYMGAMDIIADSSKRWLKLWKGVGLILLIYATSLLVGLLSGSQSFITPLKGLSVSTSVASQEHLSFARVTEPSELEAVLASAKASKRPVLLDFYADWCVSCIELDMITFADAGVQQRLAQYERVKVDVTANDDNAKALSKRYSVIGPPALIFYDAQGRLQSDYTVVGFMEPKAFIEHLDRL</sequence>
<dbReference type="InterPro" id="IPR036249">
    <property type="entry name" value="Thioredoxin-like_sf"/>
</dbReference>
<feature type="domain" description="Thioredoxin" evidence="19">
    <location>
        <begin position="467"/>
        <end position="614"/>
    </location>
</feature>
<evidence type="ECO:0000256" key="2">
    <source>
        <dbReference type="ARBA" id="ARBA00007241"/>
    </source>
</evidence>
<dbReference type="PANTHER" id="PTHR32234">
    <property type="entry name" value="THIOL:DISULFIDE INTERCHANGE PROTEIN DSBD"/>
    <property type="match status" value="1"/>
</dbReference>
<comment type="caution">
    <text evidence="20">The sequence shown here is derived from an EMBL/GenBank/DDBJ whole genome shotgun (WGS) entry which is preliminary data.</text>
</comment>
<evidence type="ECO:0000259" key="19">
    <source>
        <dbReference type="PROSITE" id="PS51352"/>
    </source>
</evidence>
<keyword evidence="7" id="KW-0732">Signal</keyword>
<keyword evidence="9 18" id="KW-0249">Electron transport</keyword>
<keyword evidence="14 18" id="KW-1015">Disulfide bond</keyword>
<accession>A0AAW7XMC7</accession>
<evidence type="ECO:0000313" key="21">
    <source>
        <dbReference type="Proteomes" id="UP001169862"/>
    </source>
</evidence>
<evidence type="ECO:0000313" key="20">
    <source>
        <dbReference type="EMBL" id="MDO6454058.1"/>
    </source>
</evidence>
<reference evidence="20" key="1">
    <citation type="submission" date="2023-07" db="EMBL/GenBank/DDBJ databases">
        <title>Genome content predicts the carbon catabolic preferences of heterotrophic bacteria.</title>
        <authorList>
            <person name="Gralka M."/>
        </authorList>
    </citation>
    <scope>NUCLEOTIDE SEQUENCE</scope>
    <source>
        <strain evidence="20">I2M16</strain>
    </source>
</reference>
<evidence type="ECO:0000256" key="5">
    <source>
        <dbReference type="ARBA" id="ARBA00022519"/>
    </source>
</evidence>
<keyword evidence="12 18" id="KW-0520">NAD</keyword>
<evidence type="ECO:0000256" key="13">
    <source>
        <dbReference type="ARBA" id="ARBA00023136"/>
    </source>
</evidence>
<dbReference type="InterPro" id="IPR035671">
    <property type="entry name" value="DsbD_gamma"/>
</dbReference>
<dbReference type="Gene3D" id="2.60.40.1250">
    <property type="entry name" value="Thiol:disulfide interchange protein DsbD, N-terminal domain"/>
    <property type="match status" value="1"/>
</dbReference>
<comment type="similarity">
    <text evidence="2 18">Belongs to the thioredoxin family. DsbD subfamily.</text>
</comment>
<dbReference type="GO" id="GO:0047134">
    <property type="term" value="F:protein-disulfide reductase [NAD(P)H] activity"/>
    <property type="evidence" value="ECO:0007669"/>
    <property type="project" value="UniProtKB-UniRule"/>
</dbReference>
<feature type="transmembrane region" description="Helical" evidence="18">
    <location>
        <begin position="455"/>
        <end position="473"/>
    </location>
</feature>
<feature type="transmembrane region" description="Helical" evidence="18">
    <location>
        <begin position="358"/>
        <end position="380"/>
    </location>
</feature>
<dbReference type="Pfam" id="PF13899">
    <property type="entry name" value="Thioredoxin_7"/>
    <property type="match status" value="1"/>
</dbReference>
<dbReference type="InterPro" id="IPR022910">
    <property type="entry name" value="Thiol_diS_interchange_DbsD"/>
</dbReference>
<evidence type="ECO:0000256" key="16">
    <source>
        <dbReference type="ARBA" id="ARBA00047388"/>
    </source>
</evidence>
<evidence type="ECO:0000256" key="1">
    <source>
        <dbReference type="ARBA" id="ARBA00004429"/>
    </source>
</evidence>
<dbReference type="Gene3D" id="3.40.30.10">
    <property type="entry name" value="Glutaredoxin"/>
    <property type="match status" value="1"/>
</dbReference>
<feature type="transmembrane region" description="Helical" evidence="18">
    <location>
        <begin position="392"/>
        <end position="412"/>
    </location>
</feature>
<dbReference type="RefSeq" id="WP_303550516.1">
    <property type="nucleotide sequence ID" value="NZ_JAUOPG010000006.1"/>
</dbReference>
<dbReference type="Pfam" id="PF11412">
    <property type="entry name" value="DsbD_N"/>
    <property type="match status" value="1"/>
</dbReference>
<feature type="transmembrane region" description="Helical" evidence="18">
    <location>
        <begin position="321"/>
        <end position="352"/>
    </location>
</feature>
<dbReference type="InterPro" id="IPR013766">
    <property type="entry name" value="Thioredoxin_domain"/>
</dbReference>
<comment type="subcellular location">
    <subcellularLocation>
        <location evidence="1 18">Cell inner membrane</location>
        <topology evidence="1 18">Multi-pass membrane protein</topology>
    </subcellularLocation>
</comment>
<keyword evidence="13 18" id="KW-0472">Membrane</keyword>
<proteinExistence type="inferred from homology"/>
<dbReference type="GO" id="GO:0009055">
    <property type="term" value="F:electron transfer activity"/>
    <property type="evidence" value="ECO:0007669"/>
    <property type="project" value="UniProtKB-UniRule"/>
</dbReference>
<dbReference type="SUPFAM" id="SSF52833">
    <property type="entry name" value="Thioredoxin-like"/>
    <property type="match status" value="1"/>
</dbReference>
<evidence type="ECO:0000256" key="12">
    <source>
        <dbReference type="ARBA" id="ARBA00023027"/>
    </source>
</evidence>
<keyword evidence="8 18" id="KW-0201">Cytochrome c-type biogenesis</keyword>
<feature type="transmembrane region" description="Helical" evidence="18">
    <location>
        <begin position="202"/>
        <end position="229"/>
    </location>
</feature>
<dbReference type="GO" id="GO:0017004">
    <property type="term" value="P:cytochrome complex assembly"/>
    <property type="evidence" value="ECO:0007669"/>
    <property type="project" value="UniProtKB-UniRule"/>
</dbReference>
<evidence type="ECO:0000256" key="11">
    <source>
        <dbReference type="ARBA" id="ARBA00023002"/>
    </source>
</evidence>
<feature type="transmembrane region" description="Helical" evidence="18">
    <location>
        <begin position="418"/>
        <end position="443"/>
    </location>
</feature>
<dbReference type="Pfam" id="PF02683">
    <property type="entry name" value="DsbD_TM"/>
    <property type="match status" value="1"/>
</dbReference>
<evidence type="ECO:0000256" key="4">
    <source>
        <dbReference type="ARBA" id="ARBA00022475"/>
    </source>
</evidence>
<evidence type="ECO:0000256" key="3">
    <source>
        <dbReference type="ARBA" id="ARBA00022448"/>
    </source>
</evidence>
<dbReference type="InterPro" id="IPR003834">
    <property type="entry name" value="Cyt_c_assmbl_TM_dom"/>
</dbReference>
<dbReference type="HAMAP" id="MF_00399">
    <property type="entry name" value="DbsD"/>
    <property type="match status" value="1"/>
</dbReference>
<evidence type="ECO:0000256" key="15">
    <source>
        <dbReference type="ARBA" id="ARBA00023284"/>
    </source>
</evidence>
<dbReference type="SUPFAM" id="SSF74863">
    <property type="entry name" value="Thiol:disulfide interchange protein DsbD, N-terminal domain (DsbD-alpha)"/>
    <property type="match status" value="1"/>
</dbReference>
<feature type="disulfide bond" description="Redox-active" evidence="18">
    <location>
        <begin position="217"/>
        <end position="339"/>
    </location>
</feature>
<dbReference type="PANTHER" id="PTHR32234:SF0">
    <property type="entry name" value="THIOL:DISULFIDE INTERCHANGE PROTEIN DSBD"/>
    <property type="match status" value="1"/>
</dbReference>
<name>A0AAW7XMC7_9GAMM</name>
<keyword evidence="6 18" id="KW-0812">Transmembrane</keyword>
<evidence type="ECO:0000256" key="7">
    <source>
        <dbReference type="ARBA" id="ARBA00022729"/>
    </source>
</evidence>
<keyword evidence="5 18" id="KW-0997">Cell inner membrane</keyword>
<dbReference type="EC" id="1.8.1.8" evidence="18"/>
<dbReference type="InterPro" id="IPR028250">
    <property type="entry name" value="DsbDN"/>
</dbReference>
<dbReference type="GO" id="GO:0045454">
    <property type="term" value="P:cell redox homeostasis"/>
    <property type="evidence" value="ECO:0007669"/>
    <property type="project" value="TreeGrafter"/>
</dbReference>
<dbReference type="AlphaFoldDB" id="A0AAW7XMC7"/>
<feature type="transmembrane region" description="Helical" evidence="18">
    <location>
        <begin position="241"/>
        <end position="266"/>
    </location>
</feature>
<dbReference type="CDD" id="cd02953">
    <property type="entry name" value="DsbDgamma"/>
    <property type="match status" value="1"/>
</dbReference>
<dbReference type="PROSITE" id="PS51352">
    <property type="entry name" value="THIOREDOXIN_2"/>
    <property type="match status" value="1"/>
</dbReference>